<protein>
    <submittedName>
        <fullName evidence="4">LysM peptidoglycan-binding domain-containing protein</fullName>
    </submittedName>
</protein>
<evidence type="ECO:0000259" key="3">
    <source>
        <dbReference type="PROSITE" id="PS51782"/>
    </source>
</evidence>
<dbReference type="EMBL" id="SDWU01000012">
    <property type="protein sequence ID" value="RYC01181.1"/>
    <property type="molecule type" value="Genomic_DNA"/>
</dbReference>
<dbReference type="InterPro" id="IPR018392">
    <property type="entry name" value="LysM"/>
</dbReference>
<dbReference type="Gene3D" id="3.10.350.10">
    <property type="entry name" value="LysM domain"/>
    <property type="match status" value="1"/>
</dbReference>
<dbReference type="OrthoDB" id="3210682at2"/>
<dbReference type="Proteomes" id="UP000293291">
    <property type="component" value="Unassembled WGS sequence"/>
</dbReference>
<dbReference type="PANTHER" id="PTHR34700">
    <property type="entry name" value="POTASSIUM BINDING PROTEIN KBP"/>
    <property type="match status" value="1"/>
</dbReference>
<dbReference type="CDD" id="cd00118">
    <property type="entry name" value="LysM"/>
    <property type="match status" value="1"/>
</dbReference>
<keyword evidence="2" id="KW-0472">Membrane</keyword>
<keyword evidence="2" id="KW-0812">Transmembrane</keyword>
<feature type="transmembrane region" description="Helical" evidence="2">
    <location>
        <begin position="67"/>
        <end position="91"/>
    </location>
</feature>
<dbReference type="Pfam" id="PF01476">
    <property type="entry name" value="LysM"/>
    <property type="match status" value="1"/>
</dbReference>
<feature type="domain" description="LysM" evidence="3">
    <location>
        <begin position="167"/>
        <end position="221"/>
    </location>
</feature>
<accession>A0A4Q2SB25</accession>
<comment type="caution">
    <text evidence="4">The sequence shown here is derived from an EMBL/GenBank/DDBJ whole genome shotgun (WGS) entry which is preliminary data.</text>
</comment>
<sequence length="236" mass="24540">MMQTHANERMRMSRGKRTSVVRPVTVWLAVTVAALAAGRTVPAAWRTAGADAPAGDPVTDALVAGCATVLAVALGWLWLVTSATVVQVLAGATPTGAGTTRRLVMLACGAAVVAGTAVPAHADGGRGDAEHLVGLSLPERAVAPVTRSPEPRARTATVSLRDVGSGERYVVRPGDSLWSIAQAHPADGDDVELRWRAIWAANRDVVGADPDLIHPGQALRLPGTHPRTRTDEDGAR</sequence>
<dbReference type="SUPFAM" id="SSF54106">
    <property type="entry name" value="LysM domain"/>
    <property type="match status" value="1"/>
</dbReference>
<keyword evidence="2" id="KW-1133">Transmembrane helix</keyword>
<dbReference type="InterPro" id="IPR036779">
    <property type="entry name" value="LysM_dom_sf"/>
</dbReference>
<organism evidence="4 5">
    <name type="scientific">Nocardioides ganghwensis</name>
    <dbReference type="NCBI Taxonomy" id="252230"/>
    <lineage>
        <taxon>Bacteria</taxon>
        <taxon>Bacillati</taxon>
        <taxon>Actinomycetota</taxon>
        <taxon>Actinomycetes</taxon>
        <taxon>Propionibacteriales</taxon>
        <taxon>Nocardioidaceae</taxon>
        <taxon>Nocardioides</taxon>
    </lineage>
</organism>
<evidence type="ECO:0000256" key="2">
    <source>
        <dbReference type="SAM" id="Phobius"/>
    </source>
</evidence>
<gene>
    <name evidence="4" type="ORF">EUA07_12435</name>
</gene>
<dbReference type="PANTHER" id="PTHR34700:SF4">
    <property type="entry name" value="PHAGE-LIKE ELEMENT PBSX PROTEIN XKDP"/>
    <property type="match status" value="1"/>
</dbReference>
<dbReference type="InterPro" id="IPR052196">
    <property type="entry name" value="Bact_Kbp"/>
</dbReference>
<keyword evidence="5" id="KW-1185">Reference proteome</keyword>
<dbReference type="SMART" id="SM00257">
    <property type="entry name" value="LysM"/>
    <property type="match status" value="1"/>
</dbReference>
<feature type="region of interest" description="Disordered" evidence="1">
    <location>
        <begin position="214"/>
        <end position="236"/>
    </location>
</feature>
<proteinExistence type="predicted"/>
<evidence type="ECO:0000256" key="1">
    <source>
        <dbReference type="SAM" id="MobiDB-lite"/>
    </source>
</evidence>
<dbReference type="PROSITE" id="PS51782">
    <property type="entry name" value="LYSM"/>
    <property type="match status" value="1"/>
</dbReference>
<evidence type="ECO:0000313" key="4">
    <source>
        <dbReference type="EMBL" id="RYC01181.1"/>
    </source>
</evidence>
<reference evidence="4 5" key="1">
    <citation type="submission" date="2019-01" db="EMBL/GenBank/DDBJ databases">
        <title>Novel species of Nocardioides.</title>
        <authorList>
            <person name="Liu Q."/>
            <person name="Xin Y.-H."/>
        </authorList>
    </citation>
    <scope>NUCLEOTIDE SEQUENCE [LARGE SCALE GENOMIC DNA]</scope>
    <source>
        <strain evidence="4 5">CGMCC 4.6875</strain>
    </source>
</reference>
<dbReference type="AlphaFoldDB" id="A0A4Q2SB25"/>
<evidence type="ECO:0000313" key="5">
    <source>
        <dbReference type="Proteomes" id="UP000293291"/>
    </source>
</evidence>
<name>A0A4Q2SB25_9ACTN</name>